<dbReference type="GO" id="GO:0004725">
    <property type="term" value="F:protein tyrosine phosphatase activity"/>
    <property type="evidence" value="ECO:0007669"/>
    <property type="project" value="UniProtKB-EC"/>
</dbReference>
<dbReference type="PRINTS" id="PR00716">
    <property type="entry name" value="MPIPHPHTASE"/>
</dbReference>
<dbReference type="PANTHER" id="PTHR10828:SF17">
    <property type="entry name" value="PROTEIN-TYROSINE-PHOSPHATASE"/>
    <property type="match status" value="1"/>
</dbReference>
<dbReference type="InterPro" id="IPR000751">
    <property type="entry name" value="MPI_Phosphatase"/>
</dbReference>
<comment type="caution">
    <text evidence="8">The sequence shown here is derived from an EMBL/GenBank/DDBJ whole genome shotgun (WGS) entry which is preliminary data.</text>
</comment>
<dbReference type="SMART" id="SM00450">
    <property type="entry name" value="RHOD"/>
    <property type="match status" value="1"/>
</dbReference>
<evidence type="ECO:0000256" key="5">
    <source>
        <dbReference type="ARBA" id="ARBA00023306"/>
    </source>
</evidence>
<dbReference type="InterPro" id="IPR001763">
    <property type="entry name" value="Rhodanese-like_dom"/>
</dbReference>
<evidence type="ECO:0000256" key="4">
    <source>
        <dbReference type="ARBA" id="ARBA00022912"/>
    </source>
</evidence>
<comment type="similarity">
    <text evidence="1 6">Belongs to the MPI phosphatase family.</text>
</comment>
<keyword evidence="9" id="KW-1185">Reference proteome</keyword>
<dbReference type="InterPro" id="IPR036873">
    <property type="entry name" value="Rhodanese-like_dom_sf"/>
</dbReference>
<protein>
    <recommendedName>
        <fullName evidence="6">M-phase inducer phosphatase</fullName>
        <ecNumber evidence="6">3.1.3.48</ecNumber>
    </recommendedName>
</protein>
<name>A0ABR2WBY6_9FUNG</name>
<dbReference type="EC" id="3.1.3.48" evidence="6"/>
<evidence type="ECO:0000256" key="2">
    <source>
        <dbReference type="ARBA" id="ARBA00022618"/>
    </source>
</evidence>
<comment type="catalytic activity">
    <reaction evidence="6">
        <text>O-phospho-L-tyrosyl-[protein] + H2O = L-tyrosyl-[protein] + phosphate</text>
        <dbReference type="Rhea" id="RHEA:10684"/>
        <dbReference type="Rhea" id="RHEA-COMP:10136"/>
        <dbReference type="Rhea" id="RHEA-COMP:20101"/>
        <dbReference type="ChEBI" id="CHEBI:15377"/>
        <dbReference type="ChEBI" id="CHEBI:43474"/>
        <dbReference type="ChEBI" id="CHEBI:46858"/>
        <dbReference type="ChEBI" id="CHEBI:61978"/>
        <dbReference type="EC" id="3.1.3.48"/>
    </reaction>
</comment>
<keyword evidence="5 6" id="KW-0131">Cell cycle</keyword>
<keyword evidence="3 6" id="KW-0378">Hydrolase</keyword>
<evidence type="ECO:0000313" key="8">
    <source>
        <dbReference type="EMBL" id="KAK9729778.1"/>
    </source>
</evidence>
<dbReference type="EMBL" id="JASJQH010006876">
    <property type="protein sequence ID" value="KAK9729778.1"/>
    <property type="molecule type" value="Genomic_DNA"/>
</dbReference>
<dbReference type="PROSITE" id="PS50206">
    <property type="entry name" value="RHODANESE_3"/>
    <property type="match status" value="1"/>
</dbReference>
<evidence type="ECO:0000256" key="6">
    <source>
        <dbReference type="RuleBase" id="RU368028"/>
    </source>
</evidence>
<comment type="function">
    <text evidence="6">Tyrosine protein phosphatase which functions as a dosage-dependent inducer of mitotic progression.</text>
</comment>
<keyword evidence="4 6" id="KW-0904">Protein phosphatase</keyword>
<accession>A0ABR2WBY6</accession>
<evidence type="ECO:0000313" key="9">
    <source>
        <dbReference type="Proteomes" id="UP001479436"/>
    </source>
</evidence>
<dbReference type="CDD" id="cd01530">
    <property type="entry name" value="Cdc25"/>
    <property type="match status" value="1"/>
</dbReference>
<keyword evidence="6" id="KW-0498">Mitosis</keyword>
<keyword evidence="2 6" id="KW-0132">Cell division</keyword>
<evidence type="ECO:0000256" key="1">
    <source>
        <dbReference type="ARBA" id="ARBA00011065"/>
    </source>
</evidence>
<reference evidence="8 9" key="1">
    <citation type="submission" date="2023-04" db="EMBL/GenBank/DDBJ databases">
        <title>Genome of Basidiobolus ranarum AG-B5.</title>
        <authorList>
            <person name="Stajich J.E."/>
            <person name="Carter-House D."/>
            <person name="Gryganskyi A."/>
        </authorList>
    </citation>
    <scope>NUCLEOTIDE SEQUENCE [LARGE SCALE GENOMIC DNA]</scope>
    <source>
        <strain evidence="8 9">AG-B5</strain>
    </source>
</reference>
<dbReference type="SUPFAM" id="SSF52821">
    <property type="entry name" value="Rhodanese/Cell cycle control phosphatase"/>
    <property type="match status" value="1"/>
</dbReference>
<organism evidence="8 9">
    <name type="scientific">Basidiobolus ranarum</name>
    <dbReference type="NCBI Taxonomy" id="34480"/>
    <lineage>
        <taxon>Eukaryota</taxon>
        <taxon>Fungi</taxon>
        <taxon>Fungi incertae sedis</taxon>
        <taxon>Zoopagomycota</taxon>
        <taxon>Entomophthoromycotina</taxon>
        <taxon>Basidiobolomycetes</taxon>
        <taxon>Basidiobolales</taxon>
        <taxon>Basidiobolaceae</taxon>
        <taxon>Basidiobolus</taxon>
    </lineage>
</organism>
<sequence length="310" mass="35745">MSTNICRSAEVSDMPLPPLPYKLRKTQSMCLSRDEFLFSDACKRTTLDVHGQSNSIPCYNSKEDSLKRVCPETLQRVLSGEFKHAYDNVIVVDCRFPYEYSGGHIKGAINLSSKDELEKYFLKNFESSKRTVIVFHCEYSSQRGPRMALHLRSRDRELNAMEYPNLYFPELYILDGGYRNFYSHAKQLCIPQSYIEMNDELYLIECKSRMMHFKESFSSRRSKPKSSNGSCHKYTESKSLLNRAPVRRASLLTRLRPSMSMMQSSSPPSLIQLFPHSSRSRIVTEPENTLTTSSPVARPTQNSVYFTPLM</sequence>
<proteinExistence type="inferred from homology"/>
<evidence type="ECO:0000256" key="3">
    <source>
        <dbReference type="ARBA" id="ARBA00022801"/>
    </source>
</evidence>
<dbReference type="PANTHER" id="PTHR10828">
    <property type="entry name" value="M-PHASE INDUCER PHOSPHATASE DUAL SPECIFICITY PHOSPHATASE CDC25"/>
    <property type="match status" value="1"/>
</dbReference>
<dbReference type="Gene3D" id="3.40.250.10">
    <property type="entry name" value="Rhodanese-like domain"/>
    <property type="match status" value="1"/>
</dbReference>
<dbReference type="Proteomes" id="UP001479436">
    <property type="component" value="Unassembled WGS sequence"/>
</dbReference>
<feature type="domain" description="Rhodanese" evidence="7">
    <location>
        <begin position="85"/>
        <end position="190"/>
    </location>
</feature>
<gene>
    <name evidence="8" type="primary">MIH1_1</name>
    <name evidence="8" type="ORF">K7432_000023</name>
</gene>
<dbReference type="Pfam" id="PF00581">
    <property type="entry name" value="Rhodanese"/>
    <property type="match status" value="1"/>
</dbReference>
<evidence type="ECO:0000259" key="7">
    <source>
        <dbReference type="PROSITE" id="PS50206"/>
    </source>
</evidence>